<proteinExistence type="predicted"/>
<evidence type="ECO:0000313" key="1">
    <source>
        <dbReference type="EMBL" id="KAF9419774.1"/>
    </source>
</evidence>
<keyword evidence="2" id="KW-1185">Reference proteome</keyword>
<protein>
    <submittedName>
        <fullName evidence="1">Uncharacterized protein</fullName>
    </submittedName>
</protein>
<gene>
    <name evidence="1" type="ORF">HW555_003773</name>
</gene>
<name>A0A835GLE3_SPOEX</name>
<reference evidence="1" key="1">
    <citation type="submission" date="2020-08" db="EMBL/GenBank/DDBJ databases">
        <title>Spodoptera exigua strain:BAW_Kor-Di-RS1 Genome sequencing and assembly.</title>
        <authorList>
            <person name="Kim J."/>
            <person name="Nam H.Y."/>
            <person name="Kwon M."/>
            <person name="Choi J.H."/>
            <person name="Cho S.R."/>
            <person name="Kim G.-H."/>
        </authorList>
    </citation>
    <scope>NUCLEOTIDE SEQUENCE</scope>
    <source>
        <strain evidence="1">BAW_Kor-Di-RS1</strain>
        <tissue evidence="1">Whole-body</tissue>
    </source>
</reference>
<accession>A0A835GLE3</accession>
<dbReference type="Proteomes" id="UP000648187">
    <property type="component" value="Unassembled WGS sequence"/>
</dbReference>
<dbReference type="EMBL" id="JACKWZ010000039">
    <property type="protein sequence ID" value="KAF9419774.1"/>
    <property type="molecule type" value="Genomic_DNA"/>
</dbReference>
<organism evidence="1 2">
    <name type="scientific">Spodoptera exigua</name>
    <name type="common">Beet armyworm</name>
    <name type="synonym">Noctua fulgens</name>
    <dbReference type="NCBI Taxonomy" id="7107"/>
    <lineage>
        <taxon>Eukaryota</taxon>
        <taxon>Metazoa</taxon>
        <taxon>Ecdysozoa</taxon>
        <taxon>Arthropoda</taxon>
        <taxon>Hexapoda</taxon>
        <taxon>Insecta</taxon>
        <taxon>Pterygota</taxon>
        <taxon>Neoptera</taxon>
        <taxon>Endopterygota</taxon>
        <taxon>Lepidoptera</taxon>
        <taxon>Glossata</taxon>
        <taxon>Ditrysia</taxon>
        <taxon>Noctuoidea</taxon>
        <taxon>Noctuidae</taxon>
        <taxon>Amphipyrinae</taxon>
        <taxon>Spodoptera</taxon>
    </lineage>
</organism>
<evidence type="ECO:0000313" key="2">
    <source>
        <dbReference type="Proteomes" id="UP000648187"/>
    </source>
</evidence>
<sequence>MLALARYRRNRQIVYHNCRYDDSELKTTRVDILSCGNLFILLHSSVSLFPECRRTSALAGAFYCLRKSDQFCARYRKM</sequence>
<comment type="caution">
    <text evidence="1">The sequence shown here is derived from an EMBL/GenBank/DDBJ whole genome shotgun (WGS) entry which is preliminary data.</text>
</comment>
<dbReference type="AlphaFoldDB" id="A0A835GLE3"/>